<sequence length="61" mass="6740">MSPLEQEIADLKRVLWLAAHSAGGKLRIKKQSHQAWAGRPCALETATDFNTGDHIVEVIET</sequence>
<gene>
    <name evidence="1" type="ORF">JOH49_004054</name>
</gene>
<organism evidence="1 2">
    <name type="scientific">Bradyrhizobium elkanii</name>
    <dbReference type="NCBI Taxonomy" id="29448"/>
    <lineage>
        <taxon>Bacteria</taxon>
        <taxon>Pseudomonadati</taxon>
        <taxon>Pseudomonadota</taxon>
        <taxon>Alphaproteobacteria</taxon>
        <taxon>Hyphomicrobiales</taxon>
        <taxon>Nitrobacteraceae</taxon>
        <taxon>Bradyrhizobium</taxon>
    </lineage>
</organism>
<name>A0A8I1Y6I4_BRAEL</name>
<proteinExistence type="predicted"/>
<reference evidence="1" key="1">
    <citation type="submission" date="2021-02" db="EMBL/GenBank/DDBJ databases">
        <title>Genomic Encyclopedia of Type Strains, Phase IV (KMG-V): Genome sequencing to study the core and pangenomes of soil and plant-associated prokaryotes.</title>
        <authorList>
            <person name="Whitman W."/>
        </authorList>
    </citation>
    <scope>NUCLEOTIDE SEQUENCE</scope>
    <source>
        <strain evidence="1">USDA 406</strain>
    </source>
</reference>
<accession>A0A8I1Y6I4</accession>
<protein>
    <submittedName>
        <fullName evidence="1">Uncharacterized protein</fullName>
    </submittedName>
</protein>
<dbReference type="EMBL" id="JAFICZ010000001">
    <property type="protein sequence ID" value="MBP1294301.1"/>
    <property type="molecule type" value="Genomic_DNA"/>
</dbReference>
<dbReference type="AlphaFoldDB" id="A0A8I1Y6I4"/>
<evidence type="ECO:0000313" key="1">
    <source>
        <dbReference type="EMBL" id="MBP1294301.1"/>
    </source>
</evidence>
<comment type="caution">
    <text evidence="1">The sequence shown here is derived from an EMBL/GenBank/DDBJ whole genome shotgun (WGS) entry which is preliminary data.</text>
</comment>
<dbReference type="Proteomes" id="UP000673383">
    <property type="component" value="Unassembled WGS sequence"/>
</dbReference>
<dbReference type="RefSeq" id="WP_209944329.1">
    <property type="nucleotide sequence ID" value="NZ_JAFICZ010000001.1"/>
</dbReference>
<evidence type="ECO:0000313" key="2">
    <source>
        <dbReference type="Proteomes" id="UP000673383"/>
    </source>
</evidence>